<accession>A0A7V4DDL2</accession>
<feature type="domain" description="NYN" evidence="1">
    <location>
        <begin position="5"/>
        <end position="168"/>
    </location>
</feature>
<dbReference type="InterPro" id="IPR021139">
    <property type="entry name" value="NYN"/>
</dbReference>
<dbReference type="Pfam" id="PF01936">
    <property type="entry name" value="NYN"/>
    <property type="match status" value="1"/>
</dbReference>
<evidence type="ECO:0000313" key="2">
    <source>
        <dbReference type="EMBL" id="HGI30089.1"/>
    </source>
</evidence>
<dbReference type="Gene3D" id="3.40.50.1010">
    <property type="entry name" value="5'-nuclease"/>
    <property type="match status" value="1"/>
</dbReference>
<comment type="caution">
    <text evidence="2">The sequence shown here is derived from an EMBL/GenBank/DDBJ whole genome shotgun (WGS) entry which is preliminary data.</text>
</comment>
<proteinExistence type="predicted"/>
<reference evidence="2" key="1">
    <citation type="journal article" date="2020" name="mSystems">
        <title>Genome- and Community-Level Interaction Insights into Carbon Utilization and Element Cycling Functions of Hydrothermarchaeota in Hydrothermal Sediment.</title>
        <authorList>
            <person name="Zhou Z."/>
            <person name="Liu Y."/>
            <person name="Xu W."/>
            <person name="Pan J."/>
            <person name="Luo Z.H."/>
            <person name="Li M."/>
        </authorList>
    </citation>
    <scope>NUCLEOTIDE SEQUENCE [LARGE SCALE GENOMIC DNA]</scope>
    <source>
        <strain evidence="2">SpSt-747</strain>
    </source>
</reference>
<evidence type="ECO:0000259" key="1">
    <source>
        <dbReference type="Pfam" id="PF01936"/>
    </source>
</evidence>
<name>A0A7V4DDL2_9BACT</name>
<dbReference type="GO" id="GO:0004540">
    <property type="term" value="F:RNA nuclease activity"/>
    <property type="evidence" value="ECO:0007669"/>
    <property type="project" value="InterPro"/>
</dbReference>
<gene>
    <name evidence="2" type="ORF">ENV30_02065</name>
</gene>
<dbReference type="CDD" id="cd18722">
    <property type="entry name" value="PIN_NicB-like"/>
    <property type="match status" value="1"/>
</dbReference>
<protein>
    <submittedName>
        <fullName evidence="2">NYN domain-containing protein</fullName>
    </submittedName>
</protein>
<sequence length="221" mass="25602">MMGERTYVYIDGLNFYYGLVKNTPYRWLDFKSLFVRLLPRNLEILKIKYFTARVRAFPQDPQAPHRQRVYLRALEVFIPEIEIHYGTFLVNERKRKLTQPLFDASGKVLEYATVIEPEEKGSDVNLAVHLLNDAWLDCYDWAVVVSNDSDLAEALRLVKEQGKKILLVPTISSTGKVQMKKPTAKLSQYADAIRYIHPSALRKSQLPEVIPGTNLHRPPEW</sequence>
<dbReference type="AlphaFoldDB" id="A0A7V4DDL2"/>
<organism evidence="2">
    <name type="scientific">Candidatus Caldatribacterium californiense</name>
    <dbReference type="NCBI Taxonomy" id="1454726"/>
    <lineage>
        <taxon>Bacteria</taxon>
        <taxon>Pseudomonadati</taxon>
        <taxon>Atribacterota</taxon>
        <taxon>Atribacteria</taxon>
        <taxon>Atribacterales</taxon>
        <taxon>Candidatus Caldatribacteriaceae</taxon>
        <taxon>Candidatus Caldatribacterium</taxon>
    </lineage>
</organism>
<dbReference type="EMBL" id="DTFV01000037">
    <property type="protein sequence ID" value="HGI30089.1"/>
    <property type="molecule type" value="Genomic_DNA"/>
</dbReference>